<dbReference type="Pfam" id="PF16064">
    <property type="entry name" value="DUF4806"/>
    <property type="match status" value="1"/>
</dbReference>
<name>A0ABM4C3W2_HYDVU</name>
<keyword evidence="2" id="KW-1185">Reference proteome</keyword>
<accession>A0ABM4C3W2</accession>
<evidence type="ECO:0000313" key="4">
    <source>
        <dbReference type="RefSeq" id="XP_065656252.1"/>
    </source>
</evidence>
<gene>
    <name evidence="3 4" type="primary">LOC136081870</name>
</gene>
<proteinExistence type="predicted"/>
<dbReference type="GeneID" id="136081870"/>
<dbReference type="RefSeq" id="XP_065656252.1">
    <property type="nucleotide sequence ID" value="XM_065800180.1"/>
</dbReference>
<evidence type="ECO:0000313" key="3">
    <source>
        <dbReference type="RefSeq" id="XP_065656251.1"/>
    </source>
</evidence>
<dbReference type="RefSeq" id="XP_065656251.1">
    <property type="nucleotide sequence ID" value="XM_065800179.1"/>
</dbReference>
<protein>
    <submittedName>
        <fullName evidence="3 4">Uncharacterized protein LOC136081870</fullName>
    </submittedName>
</protein>
<evidence type="ECO:0000313" key="2">
    <source>
        <dbReference type="Proteomes" id="UP001652625"/>
    </source>
</evidence>
<dbReference type="Proteomes" id="UP001652625">
    <property type="component" value="Chromosome 06"/>
</dbReference>
<reference evidence="3 4" key="1">
    <citation type="submission" date="2025-05" db="UniProtKB">
        <authorList>
            <consortium name="RefSeq"/>
        </authorList>
    </citation>
    <scope>IDENTIFICATION</scope>
</reference>
<sequence>MYPLPDAEFQRKVMFQLAEIKNLLIDRTAHFSNDAEEIFKQCKSSDELFILEKTIADGDIQYSTFVKHLSSVVGKNPANAIKNILLTLTTDNVLSEYSMNGLKKKKIFKELVNLCNAITDAVLKSYKNVTKAEAMQLIGTVIKHSSERLKRKSSNIN</sequence>
<dbReference type="InterPro" id="IPR032071">
    <property type="entry name" value="DUF4806"/>
</dbReference>
<organism evidence="2 4">
    <name type="scientific">Hydra vulgaris</name>
    <name type="common">Hydra</name>
    <name type="synonym">Hydra attenuata</name>
    <dbReference type="NCBI Taxonomy" id="6087"/>
    <lineage>
        <taxon>Eukaryota</taxon>
        <taxon>Metazoa</taxon>
        <taxon>Cnidaria</taxon>
        <taxon>Hydrozoa</taxon>
        <taxon>Hydroidolina</taxon>
        <taxon>Anthoathecata</taxon>
        <taxon>Aplanulata</taxon>
        <taxon>Hydridae</taxon>
        <taxon>Hydra</taxon>
    </lineage>
</organism>
<evidence type="ECO:0000259" key="1">
    <source>
        <dbReference type="Pfam" id="PF16064"/>
    </source>
</evidence>
<feature type="domain" description="DUF4806" evidence="1">
    <location>
        <begin position="43"/>
        <end position="121"/>
    </location>
</feature>